<dbReference type="OrthoDB" id="848955at2759"/>
<evidence type="ECO:0000256" key="1">
    <source>
        <dbReference type="SAM" id="Coils"/>
    </source>
</evidence>
<protein>
    <recommendedName>
        <fullName evidence="5">BZIP domain-containing protein</fullName>
    </recommendedName>
</protein>
<dbReference type="AlphaFoldDB" id="A0A835NAN6"/>
<name>A0A835NAN6_9ROSI</name>
<evidence type="ECO:0008006" key="5">
    <source>
        <dbReference type="Google" id="ProtNLM"/>
    </source>
</evidence>
<dbReference type="EMBL" id="JADGMS010000001">
    <property type="protein sequence ID" value="KAF9689098.1"/>
    <property type="molecule type" value="Genomic_DNA"/>
</dbReference>
<feature type="coiled-coil region" evidence="1">
    <location>
        <begin position="79"/>
        <end position="217"/>
    </location>
</feature>
<feature type="compositionally biased region" description="Polar residues" evidence="2">
    <location>
        <begin position="41"/>
        <end position="52"/>
    </location>
</feature>
<dbReference type="Proteomes" id="UP000657918">
    <property type="component" value="Unassembled WGS sequence"/>
</dbReference>
<gene>
    <name evidence="3" type="ORF">SADUNF_Sadunf01G0056400</name>
</gene>
<sequence length="229" mass="26369">MEGAASSLWEKNLLQLQDLFDTEEFSTSVLLKPSPSVSSAELASNPFQNTTETNRKRKVSGAARDAAAEKKRLVDKEYRQRCKEMKMNMEKKLDALTVENDRLRRENDDLKNEETQLVQTLHRQKNEMKKLEKEFGQLKGQLHTQNTVVEVLSKLLGGSNDKDLHRENAQLKHDINQLTRQINNPERLNVIQLRAKIAQMENEKQSLQVIIDALCEKINNDKHQLGPQN</sequence>
<accession>A0A835NAN6</accession>
<proteinExistence type="predicted"/>
<reference evidence="3 4" key="1">
    <citation type="submission" date="2020-10" db="EMBL/GenBank/DDBJ databases">
        <title>Plant Genome Project.</title>
        <authorList>
            <person name="Zhang R.-G."/>
        </authorList>
    </citation>
    <scope>NUCLEOTIDE SEQUENCE [LARGE SCALE GENOMIC DNA]</scope>
    <source>
        <strain evidence="3">FAFU-HL-1</strain>
        <tissue evidence="3">Leaf</tissue>
    </source>
</reference>
<feature type="region of interest" description="Disordered" evidence="2">
    <location>
        <begin position="35"/>
        <end position="68"/>
    </location>
</feature>
<keyword evidence="1" id="KW-0175">Coiled coil</keyword>
<evidence type="ECO:0000313" key="4">
    <source>
        <dbReference type="Proteomes" id="UP000657918"/>
    </source>
</evidence>
<evidence type="ECO:0000313" key="3">
    <source>
        <dbReference type="EMBL" id="KAF9689098.1"/>
    </source>
</evidence>
<dbReference type="Gene3D" id="1.10.287.1490">
    <property type="match status" value="1"/>
</dbReference>
<comment type="caution">
    <text evidence="3">The sequence shown here is derived from an EMBL/GenBank/DDBJ whole genome shotgun (WGS) entry which is preliminary data.</text>
</comment>
<evidence type="ECO:0000256" key="2">
    <source>
        <dbReference type="SAM" id="MobiDB-lite"/>
    </source>
</evidence>
<organism evidence="3 4">
    <name type="scientific">Salix dunnii</name>
    <dbReference type="NCBI Taxonomy" id="1413687"/>
    <lineage>
        <taxon>Eukaryota</taxon>
        <taxon>Viridiplantae</taxon>
        <taxon>Streptophyta</taxon>
        <taxon>Embryophyta</taxon>
        <taxon>Tracheophyta</taxon>
        <taxon>Spermatophyta</taxon>
        <taxon>Magnoliopsida</taxon>
        <taxon>eudicotyledons</taxon>
        <taxon>Gunneridae</taxon>
        <taxon>Pentapetalae</taxon>
        <taxon>rosids</taxon>
        <taxon>fabids</taxon>
        <taxon>Malpighiales</taxon>
        <taxon>Salicaceae</taxon>
        <taxon>Saliceae</taxon>
        <taxon>Salix</taxon>
    </lineage>
</organism>
<keyword evidence="4" id="KW-1185">Reference proteome</keyword>